<organism evidence="13 14">
    <name type="scientific">Gossypium barbadense</name>
    <name type="common">Sea Island cotton</name>
    <name type="synonym">Hibiscus barbadensis</name>
    <dbReference type="NCBI Taxonomy" id="3634"/>
    <lineage>
        <taxon>Eukaryota</taxon>
        <taxon>Viridiplantae</taxon>
        <taxon>Streptophyta</taxon>
        <taxon>Embryophyta</taxon>
        <taxon>Tracheophyta</taxon>
        <taxon>Spermatophyta</taxon>
        <taxon>Magnoliopsida</taxon>
        <taxon>eudicotyledons</taxon>
        <taxon>Gunneridae</taxon>
        <taxon>Pentapetalae</taxon>
        <taxon>rosids</taxon>
        <taxon>malvids</taxon>
        <taxon>Malvales</taxon>
        <taxon>Malvaceae</taxon>
        <taxon>Malvoideae</taxon>
        <taxon>Gossypium</taxon>
    </lineage>
</organism>
<feature type="compositionally biased region" description="Polar residues" evidence="11">
    <location>
        <begin position="197"/>
        <end position="214"/>
    </location>
</feature>
<keyword evidence="7" id="KW-0472">Membrane</keyword>
<evidence type="ECO:0000256" key="9">
    <source>
        <dbReference type="ARBA" id="ARBA00023163"/>
    </source>
</evidence>
<keyword evidence="5" id="KW-0805">Transcription regulation</keyword>
<reference evidence="14" key="1">
    <citation type="journal article" date="2020" name="Nat. Genet.">
        <title>Genomic diversifications of five Gossypium allopolyploid species and their impact on cotton improvement.</title>
        <authorList>
            <person name="Chen Z.J."/>
            <person name="Sreedasyam A."/>
            <person name="Ando A."/>
            <person name="Song Q."/>
            <person name="De Santiago L.M."/>
            <person name="Hulse-Kemp A.M."/>
            <person name="Ding M."/>
            <person name="Ye W."/>
            <person name="Kirkbride R.C."/>
            <person name="Jenkins J."/>
            <person name="Plott C."/>
            <person name="Lovell J."/>
            <person name="Lin Y.M."/>
            <person name="Vaughn R."/>
            <person name="Liu B."/>
            <person name="Simpson S."/>
            <person name="Scheffler B.E."/>
            <person name="Wen L."/>
            <person name="Saski C.A."/>
            <person name="Grover C.E."/>
            <person name="Hu G."/>
            <person name="Conover J.L."/>
            <person name="Carlson J.W."/>
            <person name="Shu S."/>
            <person name="Boston L.B."/>
            <person name="Williams M."/>
            <person name="Peterson D.G."/>
            <person name="McGee K."/>
            <person name="Jones D.C."/>
            <person name="Wendel J.F."/>
            <person name="Stelly D.M."/>
            <person name="Grimwood J."/>
            <person name="Schmutz J."/>
        </authorList>
    </citation>
    <scope>NUCLEOTIDE SEQUENCE [LARGE SCALE GENOMIC DNA]</scope>
    <source>
        <strain evidence="14">cv. 3-79</strain>
    </source>
</reference>
<accession>A0A5J5S2V1</accession>
<dbReference type="SUPFAM" id="SSF101941">
    <property type="entry name" value="NAC domain"/>
    <property type="match status" value="1"/>
</dbReference>
<evidence type="ECO:0000256" key="5">
    <source>
        <dbReference type="ARBA" id="ARBA00023015"/>
    </source>
</evidence>
<keyword evidence="9" id="KW-0804">Transcription</keyword>
<dbReference type="FunFam" id="2.170.150.80:FF:000002">
    <property type="entry name" value="Nac domain-containing protein 86"/>
    <property type="match status" value="1"/>
</dbReference>
<dbReference type="InterPro" id="IPR036093">
    <property type="entry name" value="NAC_dom_sf"/>
</dbReference>
<dbReference type="Pfam" id="PF02365">
    <property type="entry name" value="NAM"/>
    <property type="match status" value="1"/>
</dbReference>
<evidence type="ECO:0000256" key="4">
    <source>
        <dbReference type="ARBA" id="ARBA00022989"/>
    </source>
</evidence>
<sequence length="244" mass="27814">METLPLGFRFRPTDEELINHYLRLKINGRHSEVGVIPEIDVCKWEPWDLPGLSVIKSDDPEWFFFCPLDRKYPNSHRSNRATDKGYWKATGKDRTIKSKKSLIGMKKTLVFYKGRAPKGQRTYWIMHEYRPTTEDLDGTAPGQSAFVLCRLFHKPEEKNDIVKYDEVEQTVCSAAMTKSAPDDDTSSDLLQDTISSETQAQNPDTSMRNGQITGDSCCNSHMTSDAEDHAAEETLVEVNKLSIF</sequence>
<comment type="subcellular location">
    <subcellularLocation>
        <location evidence="2">Membrane</location>
        <topology evidence="2">Single-pass membrane protein</topology>
    </subcellularLocation>
    <subcellularLocation>
        <location evidence="1">Nucleus</location>
    </subcellularLocation>
</comment>
<keyword evidence="8" id="KW-0010">Activator</keyword>
<evidence type="ECO:0000256" key="6">
    <source>
        <dbReference type="ARBA" id="ARBA00023125"/>
    </source>
</evidence>
<evidence type="ECO:0000256" key="3">
    <source>
        <dbReference type="ARBA" id="ARBA00022692"/>
    </source>
</evidence>
<keyword evidence="6" id="KW-0238">DNA-binding</keyword>
<feature type="domain" description="NAC" evidence="12">
    <location>
        <begin position="4"/>
        <end position="154"/>
    </location>
</feature>
<evidence type="ECO:0000259" key="12">
    <source>
        <dbReference type="PROSITE" id="PS51005"/>
    </source>
</evidence>
<dbReference type="PANTHER" id="PTHR31744">
    <property type="entry name" value="PROTEIN CUP-SHAPED COTYLEDON 2-RELATED"/>
    <property type="match status" value="1"/>
</dbReference>
<dbReference type="GO" id="GO:0000976">
    <property type="term" value="F:transcription cis-regulatory region binding"/>
    <property type="evidence" value="ECO:0007669"/>
    <property type="project" value="UniProtKB-ARBA"/>
</dbReference>
<dbReference type="PANTHER" id="PTHR31744:SF216">
    <property type="entry name" value="NAC TRANSCRIPTION FACTOR"/>
    <property type="match status" value="1"/>
</dbReference>
<dbReference type="AlphaFoldDB" id="A0A5J5S2V1"/>
<evidence type="ECO:0000313" key="13">
    <source>
        <dbReference type="EMBL" id="KAB2037875.1"/>
    </source>
</evidence>
<dbReference type="PROSITE" id="PS51005">
    <property type="entry name" value="NAC"/>
    <property type="match status" value="1"/>
</dbReference>
<dbReference type="InterPro" id="IPR003441">
    <property type="entry name" value="NAC-dom"/>
</dbReference>
<keyword evidence="4" id="KW-1133">Transmembrane helix</keyword>
<dbReference type="Gene3D" id="2.170.150.80">
    <property type="entry name" value="NAC domain"/>
    <property type="match status" value="1"/>
</dbReference>
<keyword evidence="10" id="KW-0539">Nucleus</keyword>
<dbReference type="GO" id="GO:0006355">
    <property type="term" value="P:regulation of DNA-templated transcription"/>
    <property type="evidence" value="ECO:0007669"/>
    <property type="project" value="InterPro"/>
</dbReference>
<evidence type="ECO:0000313" key="14">
    <source>
        <dbReference type="Proteomes" id="UP000327439"/>
    </source>
</evidence>
<evidence type="ECO:0000256" key="2">
    <source>
        <dbReference type="ARBA" id="ARBA00004167"/>
    </source>
</evidence>
<evidence type="ECO:0000256" key="7">
    <source>
        <dbReference type="ARBA" id="ARBA00023136"/>
    </source>
</evidence>
<dbReference type="GO" id="GO:0005634">
    <property type="term" value="C:nucleus"/>
    <property type="evidence" value="ECO:0007669"/>
    <property type="project" value="UniProtKB-SubCell"/>
</dbReference>
<dbReference type="Proteomes" id="UP000327439">
    <property type="component" value="Chromosome D03"/>
</dbReference>
<keyword evidence="14" id="KW-1185">Reference proteome</keyword>
<dbReference type="EMBL" id="CM018217">
    <property type="protein sequence ID" value="KAB2037875.1"/>
    <property type="molecule type" value="Genomic_DNA"/>
</dbReference>
<proteinExistence type="predicted"/>
<evidence type="ECO:0000256" key="1">
    <source>
        <dbReference type="ARBA" id="ARBA00004123"/>
    </source>
</evidence>
<gene>
    <name evidence="13" type="ORF">ES319_D03G106200v1</name>
</gene>
<keyword evidence="3" id="KW-0812">Transmembrane</keyword>
<evidence type="ECO:0000256" key="10">
    <source>
        <dbReference type="ARBA" id="ARBA00023242"/>
    </source>
</evidence>
<feature type="region of interest" description="Disordered" evidence="11">
    <location>
        <begin position="195"/>
        <end position="214"/>
    </location>
</feature>
<name>A0A5J5S2V1_GOSBA</name>
<evidence type="ECO:0000256" key="8">
    <source>
        <dbReference type="ARBA" id="ARBA00023159"/>
    </source>
</evidence>
<dbReference type="GO" id="GO:0016020">
    <property type="term" value="C:membrane"/>
    <property type="evidence" value="ECO:0007669"/>
    <property type="project" value="UniProtKB-SubCell"/>
</dbReference>
<evidence type="ECO:0000256" key="11">
    <source>
        <dbReference type="SAM" id="MobiDB-lite"/>
    </source>
</evidence>
<dbReference type="OrthoDB" id="737278at2759"/>
<protein>
    <recommendedName>
        <fullName evidence="12">NAC domain-containing protein</fullName>
    </recommendedName>
</protein>